<dbReference type="GO" id="GO:0005737">
    <property type="term" value="C:cytoplasm"/>
    <property type="evidence" value="ECO:0007669"/>
    <property type="project" value="UniProtKB-SubCell"/>
</dbReference>
<dbReference type="InterPro" id="IPR027417">
    <property type="entry name" value="P-loop_NTPase"/>
</dbReference>
<dbReference type="CDD" id="cd01671">
    <property type="entry name" value="CARD"/>
    <property type="match status" value="1"/>
</dbReference>
<feature type="domain" description="CARD" evidence="6">
    <location>
        <begin position="1107"/>
        <end position="1198"/>
    </location>
</feature>
<dbReference type="InterPro" id="IPR011029">
    <property type="entry name" value="DEATH-like_dom_sf"/>
</dbReference>
<dbReference type="PROSITE" id="PS50209">
    <property type="entry name" value="CARD"/>
    <property type="match status" value="1"/>
</dbReference>
<keyword evidence="9" id="KW-1185">Reference proteome</keyword>
<feature type="domain" description="NACHT" evidence="7">
    <location>
        <begin position="1393"/>
        <end position="1510"/>
    </location>
</feature>
<evidence type="ECO:0000313" key="9">
    <source>
        <dbReference type="Proteomes" id="UP000838412"/>
    </source>
</evidence>
<comment type="subcellular location">
    <subcellularLocation>
        <location evidence="1">Cytoplasm</location>
    </subcellularLocation>
</comment>
<dbReference type="EMBL" id="OV696687">
    <property type="protein sequence ID" value="CAH1255554.1"/>
    <property type="molecule type" value="Genomic_DNA"/>
</dbReference>
<keyword evidence="3" id="KW-0399">Innate immunity</keyword>
<evidence type="ECO:0000256" key="1">
    <source>
        <dbReference type="ARBA" id="ARBA00004496"/>
    </source>
</evidence>
<protein>
    <submittedName>
        <fullName evidence="8">NLRC5 protein</fullName>
    </submittedName>
</protein>
<evidence type="ECO:0000313" key="8">
    <source>
        <dbReference type="EMBL" id="CAH1255554.1"/>
    </source>
</evidence>
<dbReference type="OrthoDB" id="120976at2759"/>
<dbReference type="InterPro" id="IPR007111">
    <property type="entry name" value="NACHT_NTPase"/>
</dbReference>
<gene>
    <name evidence="8" type="primary">NLRC5</name>
    <name evidence="8" type="ORF">BLAG_LOCUS14556</name>
</gene>
<dbReference type="SUPFAM" id="SSF52540">
    <property type="entry name" value="P-loop containing nucleoside triphosphate hydrolases"/>
    <property type="match status" value="2"/>
</dbReference>
<dbReference type="InterPro" id="IPR041249">
    <property type="entry name" value="HEPN_DZIP3"/>
</dbReference>
<evidence type="ECO:0000256" key="5">
    <source>
        <dbReference type="SAM" id="MobiDB-lite"/>
    </source>
</evidence>
<accession>A0A8J9ZLT1</accession>
<dbReference type="Pfam" id="PF05729">
    <property type="entry name" value="NACHT"/>
    <property type="match status" value="2"/>
</dbReference>
<proteinExistence type="predicted"/>
<dbReference type="Proteomes" id="UP000838412">
    <property type="component" value="Chromosome 2"/>
</dbReference>
<dbReference type="SUPFAM" id="SSF47986">
    <property type="entry name" value="DEATH domain"/>
    <property type="match status" value="1"/>
</dbReference>
<dbReference type="PANTHER" id="PTHR46844:SF1">
    <property type="entry name" value="SLR5058 PROTEIN"/>
    <property type="match status" value="1"/>
</dbReference>
<dbReference type="InterPro" id="IPR001315">
    <property type="entry name" value="CARD"/>
</dbReference>
<dbReference type="GO" id="GO:0045087">
    <property type="term" value="P:innate immune response"/>
    <property type="evidence" value="ECO:0007669"/>
    <property type="project" value="UniProtKB-KW"/>
</dbReference>
<dbReference type="Gene3D" id="3.40.50.300">
    <property type="entry name" value="P-loop containing nucleotide triphosphate hydrolases"/>
    <property type="match status" value="2"/>
</dbReference>
<dbReference type="Pfam" id="PF00619">
    <property type="entry name" value="CARD"/>
    <property type="match status" value="1"/>
</dbReference>
<evidence type="ECO:0000256" key="2">
    <source>
        <dbReference type="ARBA" id="ARBA00022490"/>
    </source>
</evidence>
<dbReference type="PANTHER" id="PTHR46844">
    <property type="entry name" value="SLR5058 PROTEIN"/>
    <property type="match status" value="1"/>
</dbReference>
<evidence type="ECO:0000256" key="3">
    <source>
        <dbReference type="ARBA" id="ARBA00022588"/>
    </source>
</evidence>
<evidence type="ECO:0000256" key="4">
    <source>
        <dbReference type="ARBA" id="ARBA00022859"/>
    </source>
</evidence>
<evidence type="ECO:0000259" key="7">
    <source>
        <dbReference type="PROSITE" id="PS50837"/>
    </source>
</evidence>
<dbReference type="GO" id="GO:0042981">
    <property type="term" value="P:regulation of apoptotic process"/>
    <property type="evidence" value="ECO:0007669"/>
    <property type="project" value="InterPro"/>
</dbReference>
<dbReference type="Pfam" id="PF18738">
    <property type="entry name" value="HEPN_DZIP3"/>
    <property type="match status" value="2"/>
</dbReference>
<keyword evidence="2" id="KW-0963">Cytoplasm</keyword>
<dbReference type="Gene3D" id="1.10.533.10">
    <property type="entry name" value="Death Domain, Fas"/>
    <property type="match status" value="1"/>
</dbReference>
<feature type="region of interest" description="Disordered" evidence="5">
    <location>
        <begin position="1"/>
        <end position="50"/>
    </location>
</feature>
<evidence type="ECO:0000259" key="6">
    <source>
        <dbReference type="PROSITE" id="PS50209"/>
    </source>
</evidence>
<sequence>MALSKPYSSDPVYTPGTDPVYTPGTDPVYTPGTDPVYTPGTDPVYTPGTDPVYTPGTARGAKLAALLVDEGTPLVRKIFEEEVKNMTPPSLREQLKKHKRYLYHGQLFKKQGKNHRVNLNRGQKDTLYPPDGGVIPDTAQGFDISLLELLLKELVWLELGRDAPYSGERDKLRQFRNNNYGHISSTDLSEGDFDRLWKELTEILVALGGDRGKISERLNSSIDPEQEVKYFTLLEKLYKEDMEVKGLLLAQGESLRKGQEEVLDQGHSLLKGQETLLDQGVDVKMGQDRLLARAESLKKGQETLFTQGESQIKGQEKLLDHLKSLSLAQVRDTQSLVADSGQREDSSPRTGIADLADDVIACLKDLYATEYAHVRPLPWCEDLNLHLGEVYTSLQLQRRDDKGHFQDKDIVSLADIYTTREGDNSQVEAAVRKIRVEGDPGIGKSCSCQKLAYDWSCGKLDVFKVVFFLEMRHLAGKVRDEIFEQLLPKDTKTTPDQLWSYIQENQDDVLFILDGLDELSQTAREVTDVVDLIQGKILRNCHVLVTSRPYHCIEDLEKCHQLCKIRAIPVEGDKLPPNIEEALRSLGKLSWEGLEQEQLQFNIDEINNKYGTNADNILNMGLLTRDYSFSRIRRTCYCAFLHKTFQEYMAAHHISGLVMDGSSREEGMKCVRRLFAIRENRTLESLVVEGMLAHSYRKARMITKLIGNKPSNYKELSITLLTPMALSKPSSTDPVYTPGTDPVYTPGTDPVYTPGTDPVYTPGTDPVYTPGTARGAKLAALLVDEGNARLREIFEEEVMKMTPPSAPTSLRELLKKHKTHLCGLRYLNSGQRKTLYPKGGDIPDTAQGFDISLLGLLLNELCPKAPKSGERDELRQFRNKYYGHNPSTDLDEDVFDDLWEELSDILVKLDVPKDRISQRYYSSIDPEQEAEYFDLLERLYMEEMEVKHFLDNLRVGQDSLKEGQAGLKEGQAGLKEGQGSLKEGQGSLKEGQAGLKEGQVGLKEGQACLKEGQDSLREGQGSLKEGQAGLREGQDSIKEGQGSLREGQAGLREGQAGLKEGQDRILEHLRRNQSPGTSTQPCAESSCQTDQVHTDATVPVMQQSDTMSEAHRTLLLRNYLALSQDVDSSRVLDCLHQQQVITDGMRRDILAIPEDQRHRRTRKLLDWILHSSDSAFRIFCSALEQAGYRHLSQLMEGQQQQFIHSLSATLSELLITEEMRGLEGGDQLVVKTLVLEQDYRAWRDFFSKDALPERSDVIQHAIAKLTTDPSTIPLQSVTASSSSTTLLTTDTANTAKTLTVQAKADSATGPSDQLHDVIACLKDLYATEFAHVRPLPWCENLNLHLGKVHTNLRLQQRDDGGRFQDTGTVVSLADIYNTRAGEVNVTATRSAVRKIRVEGDPGIGKSCSCQMLAYDWSCGKLDRFKFVFFLEMRHLAGKVKDEIFEQLLPEDTKTTPDQLWSYIKENQDDILFILDGLDELSQTARKVTDVVKLIQGKILRNCHVLVTSRPYHCVKDLKKCHQFYKIVGYSKENSEEFIHKYFCKSPESASRLVEQLHSNSNLSEMVANPLNNVLICVVWEDNNQKLPSSKAELYRDIVHSVAKRFCIKRDFPMEGDTLPQNIEEALRGLGKLSWEGLEQEQLQFNIDDIKKKYYTDAENMLNMGLLTRDYSFSRIRRTCYCAFLHKTFQEYMAARYISGLVMDENAREEGMKCVCCLFGMSDATVVNWELIISCYRKYREVQNWLLLILGENSRPLLERFVEENVQSHDDDELRSFFCLMWLGTTGAGSEMADIVAPYISYVSNDLDIEDLDTCSDDHANWCVGLAHVLTFQKNQGANIIQQFTIHFLDVEHVDQEKLDMLENALSDYDTMQSVTFDIGDIDVRTFRFSSLHAFIPGVGIESLSLCSEHSGTSHMSLLCILEELSKVSMIEQVAIDVMLDTSYMDNCEDGDGDRHLCDWLLARMIKSHSVLRSISIKLHLEIYSCEHNDLEIRWLSYLTETLQSISEHTKLEDVVFELDDNYSSERTDFVSPAGRHKNKEKFDVEPMVHKLTECIKKNKVLKTLRLTWLIYGDSDCTYQINRGDCSNESLSKLCSAIRENRTLETLVVKGMLSRSKRRRKMISELMSNVPSNYRQLSITLSDK</sequence>
<dbReference type="SMART" id="SM00114">
    <property type="entry name" value="CARD"/>
    <property type="match status" value="1"/>
</dbReference>
<feature type="domain" description="NACHT" evidence="7">
    <location>
        <begin position="432"/>
        <end position="549"/>
    </location>
</feature>
<reference evidence="8" key="1">
    <citation type="submission" date="2022-01" db="EMBL/GenBank/DDBJ databases">
        <authorList>
            <person name="Braso-Vives M."/>
        </authorList>
    </citation>
    <scope>NUCLEOTIDE SEQUENCE</scope>
</reference>
<organism evidence="8 9">
    <name type="scientific">Branchiostoma lanceolatum</name>
    <name type="common">Common lancelet</name>
    <name type="synonym">Amphioxus lanceolatum</name>
    <dbReference type="NCBI Taxonomy" id="7740"/>
    <lineage>
        <taxon>Eukaryota</taxon>
        <taxon>Metazoa</taxon>
        <taxon>Chordata</taxon>
        <taxon>Cephalochordata</taxon>
        <taxon>Leptocardii</taxon>
        <taxon>Amphioxiformes</taxon>
        <taxon>Branchiostomatidae</taxon>
        <taxon>Branchiostoma</taxon>
    </lineage>
</organism>
<name>A0A8J9ZLT1_BRALA</name>
<dbReference type="PROSITE" id="PS50837">
    <property type="entry name" value="NACHT"/>
    <property type="match status" value="2"/>
</dbReference>
<keyword evidence="4" id="KW-0391">Immunity</keyword>